<name>A0A5J4IQ33_9FLAO</name>
<dbReference type="GO" id="GO:0046872">
    <property type="term" value="F:metal ion binding"/>
    <property type="evidence" value="ECO:0007669"/>
    <property type="project" value="UniProtKB-UniRule"/>
</dbReference>
<protein>
    <recommendedName>
        <fullName evidence="2 10">FAD:protein FMN transferase</fullName>
        <ecNumber evidence="1 10">2.7.1.180</ecNumber>
    </recommendedName>
    <alternativeName>
        <fullName evidence="8 10">Flavin transferase</fullName>
    </alternativeName>
</protein>
<keyword evidence="4 10" id="KW-0808">Transferase</keyword>
<evidence type="ECO:0000256" key="8">
    <source>
        <dbReference type="ARBA" id="ARBA00031306"/>
    </source>
</evidence>
<evidence type="ECO:0000256" key="11">
    <source>
        <dbReference type="PIRSR" id="PIRSR006268-2"/>
    </source>
</evidence>
<comment type="cofactor">
    <cofactor evidence="11">
        <name>Mg(2+)</name>
        <dbReference type="ChEBI" id="CHEBI:18420"/>
    </cofactor>
    <cofactor evidence="11">
        <name>Mn(2+)</name>
        <dbReference type="ChEBI" id="CHEBI:29035"/>
    </cofactor>
    <text evidence="11">Magnesium. Can also use manganese.</text>
</comment>
<dbReference type="GO" id="GO:0005886">
    <property type="term" value="C:plasma membrane"/>
    <property type="evidence" value="ECO:0007669"/>
    <property type="project" value="UniProtKB-SubCell"/>
</dbReference>
<keyword evidence="6 10" id="KW-0274">FAD</keyword>
<keyword evidence="14" id="KW-1185">Reference proteome</keyword>
<comment type="catalytic activity">
    <reaction evidence="9 10 12">
        <text>L-threonyl-[protein] + FAD = FMN-L-threonyl-[protein] + AMP + H(+)</text>
        <dbReference type="Rhea" id="RHEA:36847"/>
        <dbReference type="Rhea" id="RHEA-COMP:11060"/>
        <dbReference type="Rhea" id="RHEA-COMP:11061"/>
        <dbReference type="ChEBI" id="CHEBI:15378"/>
        <dbReference type="ChEBI" id="CHEBI:30013"/>
        <dbReference type="ChEBI" id="CHEBI:57692"/>
        <dbReference type="ChEBI" id="CHEBI:74257"/>
        <dbReference type="ChEBI" id="CHEBI:456215"/>
        <dbReference type="EC" id="2.7.1.180"/>
    </reaction>
</comment>
<dbReference type="PROSITE" id="PS51257">
    <property type="entry name" value="PROKAR_LIPOPROTEIN"/>
    <property type="match status" value="1"/>
</dbReference>
<organism evidence="13 14">
    <name type="scientific">Patiriisocius marinus</name>
    <dbReference type="NCBI Taxonomy" id="1397112"/>
    <lineage>
        <taxon>Bacteria</taxon>
        <taxon>Pseudomonadati</taxon>
        <taxon>Bacteroidota</taxon>
        <taxon>Flavobacteriia</taxon>
        <taxon>Flavobacteriales</taxon>
        <taxon>Flavobacteriaceae</taxon>
        <taxon>Patiriisocius</taxon>
    </lineage>
</organism>
<comment type="function">
    <text evidence="12">Flavin transferase that catalyzes the transfer of the FMN moiety of FAD and its covalent binding to the hydroxyl group of a threonine residue in a target flavoprotein.</text>
</comment>
<keyword evidence="12" id="KW-1003">Cell membrane</keyword>
<evidence type="ECO:0000256" key="10">
    <source>
        <dbReference type="PIRNR" id="PIRNR006268"/>
    </source>
</evidence>
<keyword evidence="7 10" id="KW-0460">Magnesium</keyword>
<feature type="binding site" evidence="11">
    <location>
        <position position="289"/>
    </location>
    <ligand>
        <name>Mg(2+)</name>
        <dbReference type="ChEBI" id="CHEBI:18420"/>
    </ligand>
</feature>
<accession>A0A5J4IQ33</accession>
<dbReference type="Gene3D" id="3.10.520.10">
    <property type="entry name" value="ApbE-like domains"/>
    <property type="match status" value="1"/>
</dbReference>
<dbReference type="PANTHER" id="PTHR30040:SF2">
    <property type="entry name" value="FAD:PROTEIN FMN TRANSFERASE"/>
    <property type="match status" value="1"/>
</dbReference>
<reference evidence="13 14" key="1">
    <citation type="submission" date="2019-08" db="EMBL/GenBank/DDBJ databases">
        <title>Draft genome sequence of Ulvibacter marinus type strain NBRC 109484.</title>
        <authorList>
            <person name="Kawano K."/>
            <person name="Ushijima N."/>
            <person name="Kihara M."/>
            <person name="Itoh H."/>
        </authorList>
    </citation>
    <scope>NUCLEOTIDE SEQUENCE [LARGE SCALE GENOMIC DNA]</scope>
    <source>
        <strain evidence="13 14">NBRC 109484</strain>
    </source>
</reference>
<evidence type="ECO:0000256" key="7">
    <source>
        <dbReference type="ARBA" id="ARBA00022842"/>
    </source>
</evidence>
<keyword evidence="12" id="KW-0732">Signal</keyword>
<dbReference type="Proteomes" id="UP000326509">
    <property type="component" value="Unassembled WGS sequence"/>
</dbReference>
<evidence type="ECO:0000256" key="3">
    <source>
        <dbReference type="ARBA" id="ARBA00022630"/>
    </source>
</evidence>
<dbReference type="OrthoDB" id="9778595at2"/>
<evidence type="ECO:0000256" key="1">
    <source>
        <dbReference type="ARBA" id="ARBA00011955"/>
    </source>
</evidence>
<feature type="signal peptide" evidence="12">
    <location>
        <begin position="1"/>
        <end position="17"/>
    </location>
</feature>
<sequence>MKNIFALLMVLSICSCATEKSPELKVLQGDAFGTTYTIQYFTATEFKAEKGIDSVLYAVNKSMSTYLPQSDISKINRGDTTVVVDDMFKEVWRISETVHTNSKGYFDPTVGTLRNAYGFGDTKPVAEIDIATLDSLRELVGFRKFQINENGTITKSNPNVYIDFNAVAKGYGIDQLGNFLESNNITDYIIELGGEILAKGRNVKKDSFWISGVEALDSDVDNRKATVLFKLENRGLAGSGNYRKYRIDDITGKKYVHTINPLTGLAEQSDVTSATIIAPSCALADAYATACMAMGFERAKKMLSGLDGVEAYLTYTDTENATQVYSTEGFKKLVLN</sequence>
<dbReference type="Pfam" id="PF02424">
    <property type="entry name" value="ApbE"/>
    <property type="match status" value="1"/>
</dbReference>
<dbReference type="PANTHER" id="PTHR30040">
    <property type="entry name" value="THIAMINE BIOSYNTHESIS LIPOPROTEIN APBE"/>
    <property type="match status" value="1"/>
</dbReference>
<feature type="binding site" evidence="11">
    <location>
        <position position="285"/>
    </location>
    <ligand>
        <name>Mg(2+)</name>
        <dbReference type="ChEBI" id="CHEBI:18420"/>
    </ligand>
</feature>
<dbReference type="InterPro" id="IPR003374">
    <property type="entry name" value="ApbE-like_sf"/>
</dbReference>
<comment type="subcellular location">
    <subcellularLocation>
        <location evidence="12">Cell inner membrane</location>
        <topology evidence="12">Lipid-anchor</topology>
        <orientation evidence="12">Periplasmic side</orientation>
    </subcellularLocation>
</comment>
<evidence type="ECO:0000313" key="13">
    <source>
        <dbReference type="EMBL" id="GER59829.1"/>
    </source>
</evidence>
<gene>
    <name evidence="13" type="primary">apbE_1</name>
    <name evidence="13" type="ORF">ULMA_19370</name>
</gene>
<keyword evidence="12" id="KW-0449">Lipoprotein</keyword>
<evidence type="ECO:0000256" key="4">
    <source>
        <dbReference type="ARBA" id="ARBA00022679"/>
    </source>
</evidence>
<proteinExistence type="inferred from homology"/>
<comment type="caution">
    <text evidence="13">The sequence shown here is derived from an EMBL/GenBank/DDBJ whole genome shotgun (WGS) entry which is preliminary data.</text>
</comment>
<dbReference type="PIRSF" id="PIRSF006268">
    <property type="entry name" value="ApbE"/>
    <property type="match status" value="1"/>
</dbReference>
<evidence type="ECO:0000256" key="9">
    <source>
        <dbReference type="ARBA" id="ARBA00048540"/>
    </source>
</evidence>
<dbReference type="EMBL" id="BKCG01000004">
    <property type="protein sequence ID" value="GER59829.1"/>
    <property type="molecule type" value="Genomic_DNA"/>
</dbReference>
<keyword evidence="3 10" id="KW-0285">Flavoprotein</keyword>
<keyword evidence="5 10" id="KW-0479">Metal-binding</keyword>
<dbReference type="RefSeq" id="WP_151674280.1">
    <property type="nucleotide sequence ID" value="NZ_BKCG01000004.1"/>
</dbReference>
<dbReference type="SUPFAM" id="SSF143631">
    <property type="entry name" value="ApbE-like"/>
    <property type="match status" value="1"/>
</dbReference>
<dbReference type="AlphaFoldDB" id="A0A5J4IQ33"/>
<feature type="chain" id="PRO_5023971745" description="FAD:protein FMN transferase" evidence="12">
    <location>
        <begin position="18"/>
        <end position="336"/>
    </location>
</feature>
<feature type="binding site" evidence="11">
    <location>
        <position position="166"/>
    </location>
    <ligand>
        <name>Mg(2+)</name>
        <dbReference type="ChEBI" id="CHEBI:18420"/>
    </ligand>
</feature>
<evidence type="ECO:0000256" key="12">
    <source>
        <dbReference type="RuleBase" id="RU363002"/>
    </source>
</evidence>
<evidence type="ECO:0000256" key="6">
    <source>
        <dbReference type="ARBA" id="ARBA00022827"/>
    </source>
</evidence>
<evidence type="ECO:0000256" key="2">
    <source>
        <dbReference type="ARBA" id="ARBA00016337"/>
    </source>
</evidence>
<keyword evidence="12" id="KW-0997">Cell inner membrane</keyword>
<evidence type="ECO:0000256" key="5">
    <source>
        <dbReference type="ARBA" id="ARBA00022723"/>
    </source>
</evidence>
<dbReference type="GO" id="GO:0016740">
    <property type="term" value="F:transferase activity"/>
    <property type="evidence" value="ECO:0007669"/>
    <property type="project" value="UniProtKB-UniRule"/>
</dbReference>
<dbReference type="InterPro" id="IPR024932">
    <property type="entry name" value="ApbE"/>
</dbReference>
<evidence type="ECO:0000313" key="14">
    <source>
        <dbReference type="Proteomes" id="UP000326509"/>
    </source>
</evidence>
<keyword evidence="12" id="KW-0472">Membrane</keyword>
<comment type="similarity">
    <text evidence="10 12">Belongs to the ApbE family.</text>
</comment>
<dbReference type="EC" id="2.7.1.180" evidence="1 10"/>